<dbReference type="SUPFAM" id="SSF53613">
    <property type="entry name" value="Ribokinase-like"/>
    <property type="match status" value="1"/>
</dbReference>
<evidence type="ECO:0000313" key="5">
    <source>
        <dbReference type="EMBL" id="OGE91198.1"/>
    </source>
</evidence>
<dbReference type="EMBL" id="MFEO01000003">
    <property type="protein sequence ID" value="OGE91198.1"/>
    <property type="molecule type" value="Genomic_DNA"/>
</dbReference>
<feature type="domain" description="Carbohydrate kinase PfkB" evidence="4">
    <location>
        <begin position="46"/>
        <end position="304"/>
    </location>
</feature>
<name>A0A1F5PMN7_9BACT</name>
<dbReference type="Gene3D" id="3.40.1190.20">
    <property type="match status" value="1"/>
</dbReference>
<dbReference type="InterPro" id="IPR011611">
    <property type="entry name" value="PfkB_dom"/>
</dbReference>
<evidence type="ECO:0000259" key="4">
    <source>
        <dbReference type="Pfam" id="PF00294"/>
    </source>
</evidence>
<gene>
    <name evidence="5" type="ORF">A2722_01815</name>
</gene>
<dbReference type="Proteomes" id="UP000178377">
    <property type="component" value="Unassembled WGS sequence"/>
</dbReference>
<dbReference type="InterPro" id="IPR002173">
    <property type="entry name" value="Carboh/pur_kinase_PfkB_CS"/>
</dbReference>
<proteinExistence type="inferred from homology"/>
<dbReference type="PROSITE" id="PS00583">
    <property type="entry name" value="PFKB_KINASES_1"/>
    <property type="match status" value="1"/>
</dbReference>
<protein>
    <recommendedName>
        <fullName evidence="4">Carbohydrate kinase PfkB domain-containing protein</fullName>
    </recommendedName>
</protein>
<comment type="similarity">
    <text evidence="1">Belongs to the carbohydrate kinase PfkB family.</text>
</comment>
<organism evidence="5 6">
    <name type="scientific">Candidatus Doudnabacteria bacterium RIFCSPHIGHO2_01_FULL_50_11</name>
    <dbReference type="NCBI Taxonomy" id="1817828"/>
    <lineage>
        <taxon>Bacteria</taxon>
        <taxon>Candidatus Doudnaibacteriota</taxon>
    </lineage>
</organism>
<dbReference type="PANTHER" id="PTHR10584">
    <property type="entry name" value="SUGAR KINASE"/>
    <property type="match status" value="1"/>
</dbReference>
<accession>A0A1F5PMN7</accession>
<dbReference type="GO" id="GO:0016301">
    <property type="term" value="F:kinase activity"/>
    <property type="evidence" value="ECO:0007669"/>
    <property type="project" value="UniProtKB-KW"/>
</dbReference>
<comment type="caution">
    <text evidence="5">The sequence shown here is derived from an EMBL/GenBank/DDBJ whole genome shotgun (WGS) entry which is preliminary data.</text>
</comment>
<dbReference type="PANTHER" id="PTHR10584:SF166">
    <property type="entry name" value="RIBOKINASE"/>
    <property type="match status" value="1"/>
</dbReference>
<dbReference type="InterPro" id="IPR002139">
    <property type="entry name" value="Ribo/fructo_kinase"/>
</dbReference>
<evidence type="ECO:0000256" key="2">
    <source>
        <dbReference type="ARBA" id="ARBA00022679"/>
    </source>
</evidence>
<evidence type="ECO:0000256" key="1">
    <source>
        <dbReference type="ARBA" id="ARBA00010688"/>
    </source>
</evidence>
<keyword evidence="2" id="KW-0808">Transferase</keyword>
<sequence length="325" mass="35856">MPKSRLDVITIGDCTLDHYLKLDEGLLLKGSGSRSGRLVLAYSQKTPVSEFLFFPGGNALNTAVGFSRLGLKTAIHTYLGAGHDGEYLYDRILKEKVDPRFVVRSKDLETDKSVILVTHGDRTVLSFHSQKPYRLPSMRASWLYLTSLGAGYETLYQQVSAFIKKARVRLAYNPGSRQLYDSIASVRRMVATCDLLFVNLEEAQVITGKKAKDLKLQLASLHRLGAKKIIVTLGPRGASCFDGTKFWRVGAFPARRVDATGAGDSFAAGTCAALIRRRPIQEAVLWGSVNAASEISQVGVQNGLLSRARIELQLRRHPSFRARSL</sequence>
<evidence type="ECO:0000313" key="6">
    <source>
        <dbReference type="Proteomes" id="UP000178377"/>
    </source>
</evidence>
<dbReference type="STRING" id="1817828.A2722_01815"/>
<reference evidence="5 6" key="1">
    <citation type="journal article" date="2016" name="Nat. Commun.">
        <title>Thousands of microbial genomes shed light on interconnected biogeochemical processes in an aquifer system.</title>
        <authorList>
            <person name="Anantharaman K."/>
            <person name="Brown C.T."/>
            <person name="Hug L.A."/>
            <person name="Sharon I."/>
            <person name="Castelle C.J."/>
            <person name="Probst A.J."/>
            <person name="Thomas B.C."/>
            <person name="Singh A."/>
            <person name="Wilkins M.J."/>
            <person name="Karaoz U."/>
            <person name="Brodie E.L."/>
            <person name="Williams K.H."/>
            <person name="Hubbard S.S."/>
            <person name="Banfield J.F."/>
        </authorList>
    </citation>
    <scope>NUCLEOTIDE SEQUENCE [LARGE SCALE GENOMIC DNA]</scope>
</reference>
<dbReference type="GO" id="GO:0005829">
    <property type="term" value="C:cytosol"/>
    <property type="evidence" value="ECO:0007669"/>
    <property type="project" value="TreeGrafter"/>
</dbReference>
<dbReference type="GO" id="GO:0006796">
    <property type="term" value="P:phosphate-containing compound metabolic process"/>
    <property type="evidence" value="ECO:0007669"/>
    <property type="project" value="UniProtKB-ARBA"/>
</dbReference>
<dbReference type="PRINTS" id="PR00990">
    <property type="entry name" value="RIBOKINASE"/>
</dbReference>
<keyword evidence="3" id="KW-0418">Kinase</keyword>
<dbReference type="Pfam" id="PF00294">
    <property type="entry name" value="PfkB"/>
    <property type="match status" value="1"/>
</dbReference>
<evidence type="ECO:0000256" key="3">
    <source>
        <dbReference type="ARBA" id="ARBA00022777"/>
    </source>
</evidence>
<dbReference type="InterPro" id="IPR029056">
    <property type="entry name" value="Ribokinase-like"/>
</dbReference>
<dbReference type="AlphaFoldDB" id="A0A1F5PMN7"/>